<dbReference type="PROSITE" id="PS51051">
    <property type="entry name" value="DSL"/>
    <property type="match status" value="1"/>
</dbReference>
<keyword evidence="6" id="KW-0812">Transmembrane</keyword>
<evidence type="ECO:0000313" key="9">
    <source>
        <dbReference type="RefSeq" id="XP_022298398.1"/>
    </source>
</evidence>
<comment type="function">
    <text evidence="6">Putative Notch ligand involved in the mediation of Notch signaling.</text>
</comment>
<comment type="subcellular location">
    <subcellularLocation>
        <location evidence="6">Membrane</location>
        <topology evidence="6">Single-pass type I membrane protein</topology>
    </subcellularLocation>
</comment>
<evidence type="ECO:0000256" key="3">
    <source>
        <dbReference type="ARBA" id="ARBA00022737"/>
    </source>
</evidence>
<dbReference type="GO" id="GO:0007154">
    <property type="term" value="P:cell communication"/>
    <property type="evidence" value="ECO:0007669"/>
    <property type="project" value="InterPro"/>
</dbReference>
<feature type="disulfide bond" evidence="5">
    <location>
        <begin position="380"/>
        <end position="389"/>
    </location>
</feature>
<keyword evidence="6" id="KW-0472">Membrane</keyword>
<comment type="caution">
    <text evidence="5">Lacks conserved residue(s) required for the propagation of feature annotation.</text>
</comment>
<sequence>MLSGFKVYYDCEPGKNQVCNKTGHVICKAGYYGDDCLRYCNSTMFENCNCTEEGDLRCSKQPVGVFFDVQFLSKVVSGKHYHVFDETVFIRQSYNNNTFREVIYPLQTLAKNTTSFYYPSYNSFTNAVFYINITKKETQVAEQTFHLDLVSPSRDAHFADYSFPGDPIQNILFKIKQRLVYNCKPSTKNHTCNKRGNEICKENLFGRNCDIFCNTDQPHQNCFLNGTRQCDENYFGENCDVFCHVKASHGNCSQNGTVQCNINFFGEQCDTFCNTSMTHGNCSRNGTQQCDENYFGENCDVFCHVKAPRGNCSQNGTVQCNVNFFGEQCDNFCNTSMTHGNCSQNGTRQCEINYFGENCDVFCHVKAPRGNCSQNGTVQCNINFFGEQCETFCNTSMAHGNCSQNGTQQCDENYFGENCDVFCM</sequence>
<keyword evidence="2 6" id="KW-0245">EGF-like domain</keyword>
<name>A0A8B8B5M6_CRAVI</name>
<dbReference type="KEGG" id="cvn:111107473"/>
<keyword evidence="8" id="KW-1185">Reference proteome</keyword>
<keyword evidence="6" id="KW-1133">Transmembrane helix</keyword>
<evidence type="ECO:0000256" key="1">
    <source>
        <dbReference type="ARBA" id="ARBA00022473"/>
    </source>
</evidence>
<reference evidence="9" key="1">
    <citation type="submission" date="2025-08" db="UniProtKB">
        <authorList>
            <consortium name="RefSeq"/>
        </authorList>
    </citation>
    <scope>IDENTIFICATION</scope>
    <source>
        <tissue evidence="9">Whole sample</tissue>
    </source>
</reference>
<keyword evidence="3 6" id="KW-0677">Repeat</keyword>
<evidence type="ECO:0000256" key="6">
    <source>
        <dbReference type="RuleBase" id="RU280815"/>
    </source>
</evidence>
<evidence type="ECO:0000256" key="2">
    <source>
        <dbReference type="ARBA" id="ARBA00022536"/>
    </source>
</evidence>
<evidence type="ECO:0000256" key="5">
    <source>
        <dbReference type="PROSITE-ProRule" id="PRU00377"/>
    </source>
</evidence>
<keyword evidence="4 5" id="KW-1015">Disulfide bond</keyword>
<keyword evidence="1 6" id="KW-0217">Developmental protein</keyword>
<dbReference type="Proteomes" id="UP000694844">
    <property type="component" value="Chromosome 8"/>
</dbReference>
<dbReference type="SMART" id="SM00051">
    <property type="entry name" value="DSL"/>
    <property type="match status" value="3"/>
</dbReference>
<evidence type="ECO:0000256" key="4">
    <source>
        <dbReference type="ARBA" id="ARBA00023157"/>
    </source>
</evidence>
<dbReference type="PANTHER" id="PTHR24043">
    <property type="entry name" value="SCAVENGER RECEPTOR CLASS F"/>
    <property type="match status" value="1"/>
</dbReference>
<dbReference type="AlphaFoldDB" id="A0A8B8B5M6"/>
<gene>
    <name evidence="9" type="primary">LOC111107473</name>
</gene>
<protein>
    <recommendedName>
        <fullName evidence="6">Delta-like protein</fullName>
    </recommendedName>
</protein>
<dbReference type="InterPro" id="IPR001774">
    <property type="entry name" value="DSL"/>
</dbReference>
<feature type="domain" description="DSL" evidence="7">
    <location>
        <begin position="378"/>
        <end position="419"/>
    </location>
</feature>
<evidence type="ECO:0000313" key="8">
    <source>
        <dbReference type="Proteomes" id="UP000694844"/>
    </source>
</evidence>
<dbReference type="GeneID" id="111107473"/>
<dbReference type="RefSeq" id="XP_022298398.1">
    <property type="nucleotide sequence ID" value="XM_022442690.1"/>
</dbReference>
<evidence type="ECO:0000259" key="7">
    <source>
        <dbReference type="PROSITE" id="PS51051"/>
    </source>
</evidence>
<dbReference type="Pfam" id="PF01414">
    <property type="entry name" value="DSL"/>
    <property type="match status" value="2"/>
</dbReference>
<feature type="disulfide bond" evidence="5">
    <location>
        <begin position="410"/>
        <end position="419"/>
    </location>
</feature>
<dbReference type="OrthoDB" id="6133727at2759"/>
<accession>A0A8B8B5M6</accession>
<dbReference type="GO" id="GO:0005044">
    <property type="term" value="F:scavenger receptor activity"/>
    <property type="evidence" value="ECO:0007669"/>
    <property type="project" value="InterPro"/>
</dbReference>
<dbReference type="GO" id="GO:0016020">
    <property type="term" value="C:membrane"/>
    <property type="evidence" value="ECO:0007669"/>
    <property type="project" value="UniProtKB-SubCell"/>
</dbReference>
<keyword evidence="6" id="KW-0732">Signal</keyword>
<organism evidence="8 9">
    <name type="scientific">Crassostrea virginica</name>
    <name type="common">Eastern oyster</name>
    <dbReference type="NCBI Taxonomy" id="6565"/>
    <lineage>
        <taxon>Eukaryota</taxon>
        <taxon>Metazoa</taxon>
        <taxon>Spiralia</taxon>
        <taxon>Lophotrochozoa</taxon>
        <taxon>Mollusca</taxon>
        <taxon>Bivalvia</taxon>
        <taxon>Autobranchia</taxon>
        <taxon>Pteriomorphia</taxon>
        <taxon>Ostreida</taxon>
        <taxon>Ostreoidea</taxon>
        <taxon>Ostreidae</taxon>
        <taxon>Crassostrea</taxon>
    </lineage>
</organism>
<proteinExistence type="predicted"/>
<dbReference type="InterPro" id="IPR042635">
    <property type="entry name" value="MEGF10/SREC1/2-like"/>
</dbReference>
<dbReference type="Gene3D" id="2.10.25.140">
    <property type="match status" value="6"/>
</dbReference>